<dbReference type="InterPro" id="IPR036651">
    <property type="entry name" value="Gln_synt_N_sf"/>
</dbReference>
<dbReference type="InterPro" id="IPR008146">
    <property type="entry name" value="Gln_synth_cat_dom"/>
</dbReference>
<organism evidence="5 6">
    <name type="scientific">Xanthomonas graminis pv. phlei</name>
    <dbReference type="NCBI Taxonomy" id="487906"/>
    <lineage>
        <taxon>Bacteria</taxon>
        <taxon>Pseudomonadati</taxon>
        <taxon>Pseudomonadota</taxon>
        <taxon>Gammaproteobacteria</taxon>
        <taxon>Lysobacterales</taxon>
        <taxon>Lysobacteraceae</taxon>
        <taxon>Xanthomonas</taxon>
        <taxon>Xanthomonas translucens group</taxon>
        <taxon>Xanthomonas graminis</taxon>
    </lineage>
</organism>
<dbReference type="GO" id="GO:0006542">
    <property type="term" value="P:glutamine biosynthetic process"/>
    <property type="evidence" value="ECO:0007669"/>
    <property type="project" value="InterPro"/>
</dbReference>
<dbReference type="Gene3D" id="3.10.20.70">
    <property type="entry name" value="Glutamine synthetase, N-terminal domain"/>
    <property type="match status" value="1"/>
</dbReference>
<dbReference type="PANTHER" id="PTHR43785">
    <property type="entry name" value="GAMMA-GLUTAMYLPUTRESCINE SYNTHETASE"/>
    <property type="match status" value="1"/>
</dbReference>
<dbReference type="SUPFAM" id="SSF54368">
    <property type="entry name" value="Glutamine synthetase, N-terminal domain"/>
    <property type="match status" value="1"/>
</dbReference>
<evidence type="ECO:0000256" key="3">
    <source>
        <dbReference type="RuleBase" id="RU000384"/>
    </source>
</evidence>
<dbReference type="PANTHER" id="PTHR43785:SF12">
    <property type="entry name" value="TYPE-1 GLUTAMINE SYNTHETASE 2"/>
    <property type="match status" value="1"/>
</dbReference>
<keyword evidence="1" id="KW-0436">Ligase</keyword>
<dbReference type="InterPro" id="IPR014746">
    <property type="entry name" value="Gln_synth/guanido_kin_cat_dom"/>
</dbReference>
<sequence>MTRTHDAPPLPPDAAQALQRIPGCEQIDLLLPDSNGLLRGKRITRDALDKVYRDGVCLPMSLIATDITGNTVEETGLGYDIGDEDRLCFPVPGTLQPVPWAPVPSAQLLLAIRDDAGQALEFAPREVLARVLARLRARGLTPVIAVELEFYLFDPRADADGRPQPPLQAHTGLRNDSTQVYYMQELDDQRGFTDAVAQACRAQGIPADTAVAEYAPGQFEINLKHRSDALAACDDALMLKRAIKAIAQQQGLLASFMAKPFAAQSGSGLHLHVSLLDEAGDNVFAGTAQAPADALRHAIGGLQRSADDCLLLFAPHANSYRRFVPNAFVPLNDSWGFNNRTVAMRVPHSDPANTRIEHRIAGADANPYLVAAAVLAGIEHGLQHGFDPGPPVQGNAYAQTRIRHPDWRGAIADFLASDFVADRFGARFRHIYGQQKRREMLDFHAQVSDLDYRWYLRTV</sequence>
<dbReference type="AlphaFoldDB" id="A0A0K2ZI77"/>
<accession>A0A0K2ZI77</accession>
<dbReference type="Gene3D" id="3.30.590.10">
    <property type="entry name" value="Glutamine synthetase/guanido kinase, catalytic domain"/>
    <property type="match status" value="1"/>
</dbReference>
<dbReference type="Pfam" id="PF00120">
    <property type="entry name" value="Gln-synt_C"/>
    <property type="match status" value="1"/>
</dbReference>
<dbReference type="GO" id="GO:0006598">
    <property type="term" value="P:polyamine catabolic process"/>
    <property type="evidence" value="ECO:0007669"/>
    <property type="project" value="TreeGrafter"/>
</dbReference>
<dbReference type="SMART" id="SM01230">
    <property type="entry name" value="Gln-synt_C"/>
    <property type="match status" value="1"/>
</dbReference>
<evidence type="ECO:0000313" key="6">
    <source>
        <dbReference type="Proteomes" id="UP000045978"/>
    </source>
</evidence>
<dbReference type="GO" id="GO:0004356">
    <property type="term" value="F:glutamine synthetase activity"/>
    <property type="evidence" value="ECO:0007669"/>
    <property type="project" value="InterPro"/>
</dbReference>
<dbReference type="Proteomes" id="UP000045978">
    <property type="component" value="Unassembled WGS sequence"/>
</dbReference>
<reference evidence="5 6" key="1">
    <citation type="submission" date="2015-07" db="EMBL/GenBank/DDBJ databases">
        <authorList>
            <person name="Noorani M."/>
        </authorList>
    </citation>
    <scope>NUCLEOTIDE SEQUENCE [LARGE SCALE GENOMIC DNA]</scope>
    <source>
        <strain evidence="5">LMG730</strain>
    </source>
</reference>
<comment type="similarity">
    <text evidence="2 3">Belongs to the glutamine synthetase family.</text>
</comment>
<dbReference type="SUPFAM" id="SSF55931">
    <property type="entry name" value="Glutamine synthetase/guanido kinase"/>
    <property type="match status" value="1"/>
</dbReference>
<gene>
    <name evidence="5" type="ORF">XTPLMG730_0621</name>
</gene>
<evidence type="ECO:0000313" key="5">
    <source>
        <dbReference type="EMBL" id="CTP83934.1"/>
    </source>
</evidence>
<feature type="domain" description="GS catalytic" evidence="4">
    <location>
        <begin position="124"/>
        <end position="459"/>
    </location>
</feature>
<name>A0A0K2ZI77_9XANT</name>
<dbReference type="EMBL" id="CXOJ01000010">
    <property type="protein sequence ID" value="CTP83934.1"/>
    <property type="molecule type" value="Genomic_DNA"/>
</dbReference>
<dbReference type="PROSITE" id="PS51987">
    <property type="entry name" value="GS_CATALYTIC"/>
    <property type="match status" value="1"/>
</dbReference>
<protein>
    <submittedName>
        <fullName evidence="5">Glutamine synthase</fullName>
    </submittedName>
</protein>
<evidence type="ECO:0000256" key="2">
    <source>
        <dbReference type="PROSITE-ProRule" id="PRU01331"/>
    </source>
</evidence>
<evidence type="ECO:0000259" key="4">
    <source>
        <dbReference type="PROSITE" id="PS51987"/>
    </source>
</evidence>
<proteinExistence type="inferred from homology"/>
<evidence type="ECO:0000256" key="1">
    <source>
        <dbReference type="ARBA" id="ARBA00022598"/>
    </source>
</evidence>
<dbReference type="RefSeq" id="WP_053837172.1">
    <property type="nucleotide sequence ID" value="NZ_CP076251.1"/>
</dbReference>